<comment type="caution">
    <text evidence="1">The sequence shown here is derived from an EMBL/GenBank/DDBJ whole genome shotgun (WGS) entry which is preliminary data.</text>
</comment>
<reference evidence="1" key="1">
    <citation type="journal article" date="2015" name="Nature">
        <title>Complex archaea that bridge the gap between prokaryotes and eukaryotes.</title>
        <authorList>
            <person name="Spang A."/>
            <person name="Saw J.H."/>
            <person name="Jorgensen S.L."/>
            <person name="Zaremba-Niedzwiedzka K."/>
            <person name="Martijn J."/>
            <person name="Lind A.E."/>
            <person name="van Eijk R."/>
            <person name="Schleper C."/>
            <person name="Guy L."/>
            <person name="Ettema T.J."/>
        </authorList>
    </citation>
    <scope>NUCLEOTIDE SEQUENCE</scope>
</reference>
<dbReference type="AlphaFoldDB" id="A0A0F9SAN2"/>
<name>A0A0F9SAN2_9ZZZZ</name>
<protein>
    <submittedName>
        <fullName evidence="1">Uncharacterized protein</fullName>
    </submittedName>
</protein>
<sequence length="34" mass="3651">GAEATTAFHLKLTEKVPGLIPTPDPTNEEQMTVN</sequence>
<accession>A0A0F9SAN2</accession>
<evidence type="ECO:0000313" key="1">
    <source>
        <dbReference type="EMBL" id="KKN26423.1"/>
    </source>
</evidence>
<organism evidence="1">
    <name type="scientific">marine sediment metagenome</name>
    <dbReference type="NCBI Taxonomy" id="412755"/>
    <lineage>
        <taxon>unclassified sequences</taxon>
        <taxon>metagenomes</taxon>
        <taxon>ecological metagenomes</taxon>
    </lineage>
</organism>
<dbReference type="EMBL" id="LAZR01002719">
    <property type="protein sequence ID" value="KKN26423.1"/>
    <property type="molecule type" value="Genomic_DNA"/>
</dbReference>
<feature type="non-terminal residue" evidence="1">
    <location>
        <position position="1"/>
    </location>
</feature>
<gene>
    <name evidence="1" type="ORF">LCGC14_0874720</name>
</gene>
<proteinExistence type="predicted"/>